<comment type="caution">
    <text evidence="2">The sequence shown here is derived from an EMBL/GenBank/DDBJ whole genome shotgun (WGS) entry which is preliminary data.</text>
</comment>
<dbReference type="Pfam" id="PF07963">
    <property type="entry name" value="N_methyl"/>
    <property type="match status" value="1"/>
</dbReference>
<keyword evidence="1" id="KW-0812">Transmembrane</keyword>
<keyword evidence="1" id="KW-0472">Membrane</keyword>
<dbReference type="InterPro" id="IPR012902">
    <property type="entry name" value="N_methyl_site"/>
</dbReference>
<organism evidence="2 3">
    <name type="scientific">Bowmanella dokdonensis</name>
    <dbReference type="NCBI Taxonomy" id="751969"/>
    <lineage>
        <taxon>Bacteria</taxon>
        <taxon>Pseudomonadati</taxon>
        <taxon>Pseudomonadota</taxon>
        <taxon>Gammaproteobacteria</taxon>
        <taxon>Alteromonadales</taxon>
        <taxon>Alteromonadaceae</taxon>
        <taxon>Bowmanella</taxon>
    </lineage>
</organism>
<sequence>MKRNGFTLVEVLVAALIIMLGVTGYVTLQSLYVRSDSEVNLRAQALRIAQEKIEDLRTFTSLNAQPGQFAYVNIADDVGGNLAAGDVDITMTESGRLYTFNRSWQAEDQYFVDTDADGLGDAWLPAGDPGLPAVLPPWPAQKQVQVTVTWTDQQGETQSLDLEASLAPVVMASSLHAINESANSKASPTVTYTPGLAPDVIAYDLGDNQKVETSKPVPDVSKQGDKTQVQFETVRYLELPGNVTKLEQEDFVTVECGCTMQGVGAGATPHMTTLNDGELTVLPGSMVGKMTGVPQDNQQPTLCTQCCRDHHDTANMISEEQYYRQEGGLPHGHYKYLGAGNFSPASAAGDPYDEICRFKRVDGLFEIYPDWQLLDIIEFDDAHLFIEANLATYTGYTESLLASDIQGGAAPAKPGGRDITVPPGAYQIIARGIYMDYMKADHLAEVQSRITAGDASWKAITPFYDVNLTLLANWSSADSTIANVTQEAIETIVDPVNSFYGTYSRGRLEALKDGQTALQVSSYPHNAGITGASPLSPGELAAVRSDSIQVTVDGKTAIEKFFGLIGDVNCLRIINGVNEACELNNDKKASYVNLASMTILPDPSQFTCSVTIPKGNATPFFSCKDVSENWSGTITFNFSQTGYAVTIKVQQPDGSILETNQISLPDGLNQTSSGEYNLILELVQ</sequence>
<evidence type="ECO:0000313" key="3">
    <source>
        <dbReference type="Proteomes" id="UP000664654"/>
    </source>
</evidence>
<accession>A0A939DQI3</accession>
<dbReference type="EMBL" id="JAFKCV010000013">
    <property type="protein sequence ID" value="MBN7827103.1"/>
    <property type="molecule type" value="Genomic_DNA"/>
</dbReference>
<dbReference type="RefSeq" id="WP_206575211.1">
    <property type="nucleotide sequence ID" value="NZ_JAFKCV010000013.1"/>
</dbReference>
<dbReference type="AlphaFoldDB" id="A0A939DQI3"/>
<evidence type="ECO:0000313" key="2">
    <source>
        <dbReference type="EMBL" id="MBN7827103.1"/>
    </source>
</evidence>
<keyword evidence="3" id="KW-1185">Reference proteome</keyword>
<gene>
    <name evidence="2" type="ORF">J0A66_17865</name>
</gene>
<dbReference type="Proteomes" id="UP000664654">
    <property type="component" value="Unassembled WGS sequence"/>
</dbReference>
<feature type="transmembrane region" description="Helical" evidence="1">
    <location>
        <begin position="7"/>
        <end position="28"/>
    </location>
</feature>
<keyword evidence="1" id="KW-1133">Transmembrane helix</keyword>
<name>A0A939DQI3_9ALTE</name>
<reference evidence="2" key="1">
    <citation type="submission" date="2021-03" db="EMBL/GenBank/DDBJ databases">
        <title>novel species isolated from a fishpond in China.</title>
        <authorList>
            <person name="Lu H."/>
            <person name="Cai Z."/>
        </authorList>
    </citation>
    <scope>NUCLEOTIDE SEQUENCE</scope>
    <source>
        <strain evidence="2">JCM 30855</strain>
    </source>
</reference>
<evidence type="ECO:0000256" key="1">
    <source>
        <dbReference type="SAM" id="Phobius"/>
    </source>
</evidence>
<protein>
    <submittedName>
        <fullName evidence="2">Prepilin-type N-terminal cleavage/methylation domain-containing protein</fullName>
    </submittedName>
</protein>
<proteinExistence type="predicted"/>